<dbReference type="GO" id="GO:0005737">
    <property type="term" value="C:cytoplasm"/>
    <property type="evidence" value="ECO:0007669"/>
    <property type="project" value="TreeGrafter"/>
</dbReference>
<dbReference type="STRING" id="229921.ADN01_15595"/>
<evidence type="ECO:0000259" key="7">
    <source>
        <dbReference type="Pfam" id="PF02769"/>
    </source>
</evidence>
<dbReference type="GO" id="GO:0004756">
    <property type="term" value="F:selenide, water dikinase activity"/>
    <property type="evidence" value="ECO:0007669"/>
    <property type="project" value="TreeGrafter"/>
</dbReference>
<keyword evidence="2" id="KW-0547">Nucleotide-binding</keyword>
<dbReference type="NCBIfam" id="NF002098">
    <property type="entry name" value="PRK00943.1"/>
    <property type="match status" value="1"/>
</dbReference>
<dbReference type="InterPro" id="IPR016188">
    <property type="entry name" value="PurM-like_N"/>
</dbReference>
<dbReference type="EMBL" id="LGCM01000058">
    <property type="protein sequence ID" value="KPL77989.1"/>
    <property type="molecule type" value="Genomic_DNA"/>
</dbReference>
<dbReference type="SUPFAM" id="SSF56042">
    <property type="entry name" value="PurM C-terminal domain-like"/>
    <property type="match status" value="1"/>
</dbReference>
<keyword evidence="5" id="KW-0711">Selenium</keyword>
<dbReference type="NCBIfam" id="TIGR00476">
    <property type="entry name" value="selD"/>
    <property type="match status" value="1"/>
</dbReference>
<dbReference type="PATRIC" id="fig|229921.5.peg.1296"/>
<dbReference type="Gene3D" id="3.90.650.10">
    <property type="entry name" value="PurM-like C-terminal domain"/>
    <property type="match status" value="1"/>
</dbReference>
<dbReference type="PANTHER" id="PTHR10256">
    <property type="entry name" value="SELENIDE, WATER DIKINASE"/>
    <property type="match status" value="1"/>
</dbReference>
<sequence>MKDVFQSADYPDLLVGLNSPDDAAVWQLDAERALVITTDFFTPVVDDAYDYGAIAAANSLSDVYAMGGQPFLALNVAALPPHLAPEIGAEILRGAAEKAREAGVVIAGGHTVQDQEPKFGLVVVGMVHPQRLITKRGARVGDRLVLSKPLGFGVTTTALKRQQAAPEDVAEVVSWMQRLNRQAGALAREFDVRSGTDITGYSLLGHGLEMAEASGVRFQLDYERIPFVSCAARYAAAYTFPGGAADNRLYFQERVDFAEGISENQMMLLFDPQTSGGLLMAVEAERLPDLMRRAQEVSQPLWEIGEVVPGAGISVR</sequence>
<dbReference type="InterPro" id="IPR036921">
    <property type="entry name" value="PurM-like_N_sf"/>
</dbReference>
<evidence type="ECO:0000256" key="5">
    <source>
        <dbReference type="ARBA" id="ARBA00023266"/>
    </source>
</evidence>
<dbReference type="AlphaFoldDB" id="A0A0P6XRW4"/>
<dbReference type="SUPFAM" id="SSF55326">
    <property type="entry name" value="PurM N-terminal domain-like"/>
    <property type="match status" value="1"/>
</dbReference>
<comment type="caution">
    <text evidence="8">The sequence shown here is derived from an EMBL/GenBank/DDBJ whole genome shotgun (WGS) entry which is preliminary data.</text>
</comment>
<feature type="domain" description="PurM-like C-terminal" evidence="7">
    <location>
        <begin position="139"/>
        <end position="315"/>
    </location>
</feature>
<keyword evidence="9" id="KW-1185">Reference proteome</keyword>
<keyword evidence="4" id="KW-0067">ATP-binding</keyword>
<organism evidence="8 9">
    <name type="scientific">Levilinea saccharolytica</name>
    <dbReference type="NCBI Taxonomy" id="229921"/>
    <lineage>
        <taxon>Bacteria</taxon>
        <taxon>Bacillati</taxon>
        <taxon>Chloroflexota</taxon>
        <taxon>Anaerolineae</taxon>
        <taxon>Anaerolineales</taxon>
        <taxon>Anaerolineaceae</taxon>
        <taxon>Levilinea</taxon>
    </lineage>
</organism>
<gene>
    <name evidence="8" type="ORF">ADN01_15595</name>
</gene>
<dbReference type="InterPro" id="IPR010918">
    <property type="entry name" value="PurM-like_C_dom"/>
</dbReference>
<feature type="domain" description="PurM-like N-terminal" evidence="6">
    <location>
        <begin position="21"/>
        <end position="127"/>
    </location>
</feature>
<dbReference type="Proteomes" id="UP000050501">
    <property type="component" value="Unassembled WGS sequence"/>
</dbReference>
<dbReference type="InterPro" id="IPR036676">
    <property type="entry name" value="PurM-like_C_sf"/>
</dbReference>
<dbReference type="CDD" id="cd02195">
    <property type="entry name" value="SelD"/>
    <property type="match status" value="1"/>
</dbReference>
<protein>
    <submittedName>
        <fullName evidence="8">Segregation protein A</fullName>
    </submittedName>
</protein>
<name>A0A0P6XRW4_9CHLR</name>
<proteinExistence type="predicted"/>
<keyword evidence="1" id="KW-0808">Transferase</keyword>
<dbReference type="PIRSF" id="PIRSF036407">
    <property type="entry name" value="Selenphspht_syn"/>
    <property type="match status" value="1"/>
</dbReference>
<dbReference type="Gene3D" id="3.30.1330.10">
    <property type="entry name" value="PurM-like, N-terminal domain"/>
    <property type="match status" value="1"/>
</dbReference>
<evidence type="ECO:0000256" key="3">
    <source>
        <dbReference type="ARBA" id="ARBA00022777"/>
    </source>
</evidence>
<evidence type="ECO:0000259" key="6">
    <source>
        <dbReference type="Pfam" id="PF00586"/>
    </source>
</evidence>
<evidence type="ECO:0000256" key="4">
    <source>
        <dbReference type="ARBA" id="ARBA00022840"/>
    </source>
</evidence>
<dbReference type="InterPro" id="IPR004536">
    <property type="entry name" value="SPS/SelD"/>
</dbReference>
<dbReference type="PANTHER" id="PTHR10256:SF0">
    <property type="entry name" value="INACTIVE SELENIDE, WATER DIKINASE-LIKE PROTEIN-RELATED"/>
    <property type="match status" value="1"/>
</dbReference>
<dbReference type="Pfam" id="PF00586">
    <property type="entry name" value="AIRS"/>
    <property type="match status" value="1"/>
</dbReference>
<dbReference type="GO" id="GO:0016260">
    <property type="term" value="P:selenocysteine biosynthetic process"/>
    <property type="evidence" value="ECO:0007669"/>
    <property type="project" value="TreeGrafter"/>
</dbReference>
<evidence type="ECO:0000313" key="8">
    <source>
        <dbReference type="EMBL" id="KPL77989.1"/>
    </source>
</evidence>
<keyword evidence="3" id="KW-0418">Kinase</keyword>
<reference evidence="8 9" key="1">
    <citation type="submission" date="2015-07" db="EMBL/GenBank/DDBJ databases">
        <title>Genome sequence of Levilinea saccharolytica DSM 16555.</title>
        <authorList>
            <person name="Hemp J."/>
            <person name="Ward L.M."/>
            <person name="Pace L.A."/>
            <person name="Fischer W.W."/>
        </authorList>
    </citation>
    <scope>NUCLEOTIDE SEQUENCE [LARGE SCALE GENOMIC DNA]</scope>
    <source>
        <strain evidence="8 9">KIBI-1</strain>
    </source>
</reference>
<accession>A0A0P6XRW4</accession>
<evidence type="ECO:0000313" key="9">
    <source>
        <dbReference type="Proteomes" id="UP000050501"/>
    </source>
</evidence>
<dbReference type="Pfam" id="PF02769">
    <property type="entry name" value="AIRS_C"/>
    <property type="match status" value="1"/>
</dbReference>
<evidence type="ECO:0000256" key="2">
    <source>
        <dbReference type="ARBA" id="ARBA00022741"/>
    </source>
</evidence>
<evidence type="ECO:0000256" key="1">
    <source>
        <dbReference type="ARBA" id="ARBA00022679"/>
    </source>
</evidence>
<dbReference type="GO" id="GO:0005524">
    <property type="term" value="F:ATP binding"/>
    <property type="evidence" value="ECO:0007669"/>
    <property type="project" value="UniProtKB-KW"/>
</dbReference>